<evidence type="ECO:0000256" key="1">
    <source>
        <dbReference type="SAM" id="SignalP"/>
    </source>
</evidence>
<organism evidence="2 3">
    <name type="scientific">Pseudotabrizicola algicola</name>
    <dbReference type="NCBI Taxonomy" id="2709381"/>
    <lineage>
        <taxon>Bacteria</taxon>
        <taxon>Pseudomonadati</taxon>
        <taxon>Pseudomonadota</taxon>
        <taxon>Alphaproteobacteria</taxon>
        <taxon>Rhodobacterales</taxon>
        <taxon>Paracoccaceae</taxon>
        <taxon>Pseudotabrizicola</taxon>
    </lineage>
</organism>
<reference evidence="2 3" key="1">
    <citation type="submission" date="2020-02" db="EMBL/GenBank/DDBJ databases">
        <title>Rhodobacter algicola sp. nov., isolated from microalga culture.</title>
        <authorList>
            <person name="Park C.-Y."/>
        </authorList>
    </citation>
    <scope>NUCLEOTIDE SEQUENCE [LARGE SCALE GENOMIC DNA]</scope>
    <source>
        <strain evidence="2 3">ETT8</strain>
    </source>
</reference>
<name>A0A6B3RRN0_9RHOB</name>
<dbReference type="PROSITE" id="PS51257">
    <property type="entry name" value="PROKAR_LIPOPROTEIN"/>
    <property type="match status" value="1"/>
</dbReference>
<gene>
    <name evidence="2" type="ORF">G3572_14790</name>
</gene>
<dbReference type="EMBL" id="JAAIKE010000005">
    <property type="protein sequence ID" value="NEX47478.1"/>
    <property type="molecule type" value="Genomic_DNA"/>
</dbReference>
<dbReference type="Proteomes" id="UP000481421">
    <property type="component" value="Unassembled WGS sequence"/>
</dbReference>
<proteinExistence type="predicted"/>
<dbReference type="AlphaFoldDB" id="A0A6B3RRN0"/>
<keyword evidence="1" id="KW-0732">Signal</keyword>
<sequence>MRILPVCGLVGLMTLGACATSVLTPDTHTNHAPVCQEQSDWARAGTVPTGQIAISCPDHGIGDYR</sequence>
<evidence type="ECO:0008006" key="4">
    <source>
        <dbReference type="Google" id="ProtNLM"/>
    </source>
</evidence>
<evidence type="ECO:0000313" key="3">
    <source>
        <dbReference type="Proteomes" id="UP000481421"/>
    </source>
</evidence>
<feature type="signal peptide" evidence="1">
    <location>
        <begin position="1"/>
        <end position="19"/>
    </location>
</feature>
<keyword evidence="3" id="KW-1185">Reference proteome</keyword>
<dbReference type="RefSeq" id="WP_164613258.1">
    <property type="nucleotide sequence ID" value="NZ_JAAIKE010000005.1"/>
</dbReference>
<evidence type="ECO:0000313" key="2">
    <source>
        <dbReference type="EMBL" id="NEX47478.1"/>
    </source>
</evidence>
<protein>
    <recommendedName>
        <fullName evidence="4">Lipoprotein</fullName>
    </recommendedName>
</protein>
<feature type="chain" id="PRO_5025489458" description="Lipoprotein" evidence="1">
    <location>
        <begin position="20"/>
        <end position="65"/>
    </location>
</feature>
<comment type="caution">
    <text evidence="2">The sequence shown here is derived from an EMBL/GenBank/DDBJ whole genome shotgun (WGS) entry which is preliminary data.</text>
</comment>
<accession>A0A6B3RRN0</accession>